<proteinExistence type="predicted"/>
<feature type="signal peptide" evidence="1">
    <location>
        <begin position="1"/>
        <end position="22"/>
    </location>
</feature>
<dbReference type="Proteomes" id="UP000199626">
    <property type="component" value="Unassembled WGS sequence"/>
</dbReference>
<dbReference type="EMBL" id="FMXN01000002">
    <property type="protein sequence ID" value="SDB11196.1"/>
    <property type="molecule type" value="Genomic_DNA"/>
</dbReference>
<evidence type="ECO:0000313" key="3">
    <source>
        <dbReference type="Proteomes" id="UP000199626"/>
    </source>
</evidence>
<gene>
    <name evidence="2" type="ORF">SAMN02927930_00436</name>
</gene>
<sequence length="359" mass="41745">MIRWLRTGAMLFAVLLSGPLAAQESPADWRWFEVEVMVFKHHANRELESFPWHAPRQFTPAVDLLSPHYVPNFFGYLNGLPVCPEPQEGSFALQVLCAHAHEIDPFAPPWYQPEQMLNRYQTAPTTIVDGRGGDMRTSFSPFLMPRDNHEFNDFRQQLIRRQVGTPLLHLSYRLPVFNRNQGQTIRLFGGRNFGHEFLPNGYPIPLAETEEPTAYQGEAQLFAELQELFEQLSNQQLQLSYRDHGTPNPPPFLTEQESEALQQAVWELDGLLHIYLVGNYLHIDTDLELRVPQQVRFNQRELTGQIEHALQTDQVTSEFLRSYRLNQLRRVISHETHYFDHPKLGLVVQIRRTDLSARR</sequence>
<keyword evidence="1" id="KW-0732">Signal</keyword>
<feature type="chain" id="PRO_5011574135" evidence="1">
    <location>
        <begin position="23"/>
        <end position="359"/>
    </location>
</feature>
<organism evidence="2 3">
    <name type="scientific">Pseudidiomarina indica</name>
    <dbReference type="NCBI Taxonomy" id="1159017"/>
    <lineage>
        <taxon>Bacteria</taxon>
        <taxon>Pseudomonadati</taxon>
        <taxon>Pseudomonadota</taxon>
        <taxon>Gammaproteobacteria</taxon>
        <taxon>Alteromonadales</taxon>
        <taxon>Idiomarinaceae</taxon>
        <taxon>Pseudidiomarina</taxon>
    </lineage>
</organism>
<protein>
    <submittedName>
        <fullName evidence="2">Peptidoglycan-binding protein, CsiV</fullName>
    </submittedName>
</protein>
<name>A0A1G6AS36_9GAMM</name>
<dbReference type="AlphaFoldDB" id="A0A1G6AS36"/>
<accession>A0A1G6AS36</accession>
<evidence type="ECO:0000256" key="1">
    <source>
        <dbReference type="SAM" id="SignalP"/>
    </source>
</evidence>
<evidence type="ECO:0000313" key="2">
    <source>
        <dbReference type="EMBL" id="SDB11196.1"/>
    </source>
</evidence>
<dbReference type="RefSeq" id="WP_092591302.1">
    <property type="nucleotide sequence ID" value="NZ_FMXN01000002.1"/>
</dbReference>
<dbReference type="InterPro" id="IPR021241">
    <property type="entry name" value="CsiV"/>
</dbReference>
<dbReference type="OrthoDB" id="5566524at2"/>
<dbReference type="Pfam" id="PF10972">
    <property type="entry name" value="CsiV"/>
    <property type="match status" value="1"/>
</dbReference>
<keyword evidence="3" id="KW-1185">Reference proteome</keyword>
<dbReference type="STRING" id="1159017.SAMN02927930_00436"/>
<reference evidence="3" key="1">
    <citation type="submission" date="2016-10" db="EMBL/GenBank/DDBJ databases">
        <authorList>
            <person name="Varghese N."/>
            <person name="Submissions S."/>
        </authorList>
    </citation>
    <scope>NUCLEOTIDE SEQUENCE [LARGE SCALE GENOMIC DNA]</scope>
    <source>
        <strain evidence="3">CGMCC 1.10824</strain>
    </source>
</reference>